<protein>
    <submittedName>
        <fullName evidence="3">Molybdopterin biosynthesis protein MoeB</fullName>
    </submittedName>
</protein>
<dbReference type="GO" id="GO:0008641">
    <property type="term" value="F:ubiquitin-like modifier activating enzyme activity"/>
    <property type="evidence" value="ECO:0007669"/>
    <property type="project" value="InterPro"/>
</dbReference>
<evidence type="ECO:0000259" key="2">
    <source>
        <dbReference type="Pfam" id="PF00899"/>
    </source>
</evidence>
<sequence>MTIDRYSRQTLFKAIGNNGQYKIMHSHVLIIGMGALGTHLAESLVRAGVSEITIVDRDYIEFSNLQRQTLFTEIDAKAALPKVIAAENKLTEIRSDLKVHAHIAHVDRQFLEHYGTKVSLILDATDNFETRQLINDFAFQQNIPWIYGGVVQSTYIEAAFIPGKTPCFNCLVPQLPVINMTCDTVGVIQPAVTMTTSLQARDALKVLTQQNIPTKLTYGDIWEGDHYVFGFSKIQRETCPTCGKTPSYPYINETKRQYVSLCGRDTVQYQNPEISQEIIESLLIKQAIDYQRNPYMLRFEFKGHPIVSFRGGRLLIHKMKHPNQAITLINQLFG</sequence>
<comment type="caution">
    <text evidence="3">The sequence shown here is derived from an EMBL/GenBank/DDBJ whole genome shotgun (WGS) entry which is preliminary data.</text>
</comment>
<dbReference type="CDD" id="cd00757">
    <property type="entry name" value="ThiF_MoeB_HesA_family"/>
    <property type="match status" value="1"/>
</dbReference>
<proteinExistence type="inferred from homology"/>
<dbReference type="GO" id="GO:0016779">
    <property type="term" value="F:nucleotidyltransferase activity"/>
    <property type="evidence" value="ECO:0007669"/>
    <property type="project" value="TreeGrafter"/>
</dbReference>
<dbReference type="PANTHER" id="PTHR10953">
    <property type="entry name" value="UBIQUITIN-ACTIVATING ENZYME E1"/>
    <property type="match status" value="1"/>
</dbReference>
<dbReference type="GO" id="GO:0004792">
    <property type="term" value="F:thiosulfate-cyanide sulfurtransferase activity"/>
    <property type="evidence" value="ECO:0007669"/>
    <property type="project" value="TreeGrafter"/>
</dbReference>
<dbReference type="GO" id="GO:0008146">
    <property type="term" value="F:sulfotransferase activity"/>
    <property type="evidence" value="ECO:0007669"/>
    <property type="project" value="TreeGrafter"/>
</dbReference>
<dbReference type="InterPro" id="IPR000594">
    <property type="entry name" value="ThiF_NAD_FAD-bd"/>
</dbReference>
<dbReference type="PANTHER" id="PTHR10953:SF102">
    <property type="entry name" value="ADENYLYLTRANSFERASE AND SULFURTRANSFERASE MOCS3"/>
    <property type="match status" value="1"/>
</dbReference>
<dbReference type="AlphaFoldDB" id="A0A9Q6HR67"/>
<name>A0A9Q6HR67_9STAP</name>
<dbReference type="Proteomes" id="UP000241960">
    <property type="component" value="Unassembled WGS sequence"/>
</dbReference>
<organism evidence="3 4">
    <name type="scientific">Staphylococcus succinus</name>
    <dbReference type="NCBI Taxonomy" id="61015"/>
    <lineage>
        <taxon>Bacteria</taxon>
        <taxon>Bacillati</taxon>
        <taxon>Bacillota</taxon>
        <taxon>Bacilli</taxon>
        <taxon>Bacillales</taxon>
        <taxon>Staphylococcaceae</taxon>
        <taxon>Staphylococcus</taxon>
    </lineage>
</organism>
<dbReference type="GO" id="GO:0005829">
    <property type="term" value="C:cytosol"/>
    <property type="evidence" value="ECO:0007669"/>
    <property type="project" value="TreeGrafter"/>
</dbReference>
<dbReference type="EMBL" id="PZFQ01000006">
    <property type="protein sequence ID" value="PTI77000.1"/>
    <property type="molecule type" value="Genomic_DNA"/>
</dbReference>
<accession>A0A9Q6HR67</accession>
<dbReference type="FunFam" id="3.40.50.720:FF:000080">
    <property type="entry name" value="Thiazole biosynthesis adenylyltransferase ThiF"/>
    <property type="match status" value="1"/>
</dbReference>
<dbReference type="InterPro" id="IPR045886">
    <property type="entry name" value="ThiF/MoeB/HesA"/>
</dbReference>
<dbReference type="SUPFAM" id="SSF69572">
    <property type="entry name" value="Activating enzymes of the ubiquitin-like proteins"/>
    <property type="match status" value="1"/>
</dbReference>
<reference evidence="3 4" key="1">
    <citation type="journal article" date="2016" name="Front. Microbiol.">
        <title>Comprehensive Phylogenetic Analysis of Bovine Non-aureus Staphylococci Species Based on Whole-Genome Sequencing.</title>
        <authorList>
            <person name="Naushad S."/>
            <person name="Barkema H.W."/>
            <person name="Luby C."/>
            <person name="Condas L.A."/>
            <person name="Nobrega D.B."/>
            <person name="Carson D.A."/>
            <person name="De Buck J."/>
        </authorList>
    </citation>
    <scope>NUCLEOTIDE SEQUENCE [LARGE SCALE GENOMIC DNA]</scope>
    <source>
        <strain evidence="3 4">SNUC 1231</strain>
    </source>
</reference>
<dbReference type="InterPro" id="IPR035985">
    <property type="entry name" value="Ubiquitin-activating_enz"/>
</dbReference>
<evidence type="ECO:0000313" key="4">
    <source>
        <dbReference type="Proteomes" id="UP000241960"/>
    </source>
</evidence>
<dbReference type="RefSeq" id="WP_107544832.1">
    <property type="nucleotide sequence ID" value="NZ_PZFQ01000006.1"/>
</dbReference>
<dbReference type="Gene3D" id="3.40.50.720">
    <property type="entry name" value="NAD(P)-binding Rossmann-like Domain"/>
    <property type="match status" value="1"/>
</dbReference>
<feature type="domain" description="THIF-type NAD/FAD binding fold" evidence="2">
    <location>
        <begin position="6"/>
        <end position="224"/>
    </location>
</feature>
<evidence type="ECO:0000313" key="3">
    <source>
        <dbReference type="EMBL" id="PTI77000.1"/>
    </source>
</evidence>
<comment type="similarity">
    <text evidence="1">Belongs to the HesA/MoeB/ThiF family.</text>
</comment>
<gene>
    <name evidence="3" type="ORF">BU058_02520</name>
</gene>
<dbReference type="Pfam" id="PF00899">
    <property type="entry name" value="ThiF"/>
    <property type="match status" value="1"/>
</dbReference>
<evidence type="ECO:0000256" key="1">
    <source>
        <dbReference type="ARBA" id="ARBA00009919"/>
    </source>
</evidence>